<feature type="compositionally biased region" description="Polar residues" evidence="1">
    <location>
        <begin position="434"/>
        <end position="446"/>
    </location>
</feature>
<dbReference type="InterPro" id="IPR039892">
    <property type="entry name" value="Spa2/Sph1"/>
</dbReference>
<reference evidence="4 5" key="1">
    <citation type="submission" date="2014-04" db="EMBL/GenBank/DDBJ databases">
        <authorList>
            <consortium name="DOE Joint Genome Institute"/>
            <person name="Kuo A."/>
            <person name="Zuccaro A."/>
            <person name="Kohler A."/>
            <person name="Nagy L.G."/>
            <person name="Floudas D."/>
            <person name="Copeland A."/>
            <person name="Barry K.W."/>
            <person name="Cichocki N."/>
            <person name="Veneault-Fourrey C."/>
            <person name="LaButti K."/>
            <person name="Lindquist E.A."/>
            <person name="Lipzen A."/>
            <person name="Lundell T."/>
            <person name="Morin E."/>
            <person name="Murat C."/>
            <person name="Sun H."/>
            <person name="Tunlid A."/>
            <person name="Henrissat B."/>
            <person name="Grigoriev I.V."/>
            <person name="Hibbett D.S."/>
            <person name="Martin F."/>
            <person name="Nordberg H.P."/>
            <person name="Cantor M.N."/>
            <person name="Hua S.X."/>
        </authorList>
    </citation>
    <scope>NUCLEOTIDE SEQUENCE [LARGE SCALE GENOMIC DNA]</scope>
    <source>
        <strain evidence="4 5">MAFF 305830</strain>
    </source>
</reference>
<proteinExistence type="predicted"/>
<reference evidence="5" key="2">
    <citation type="submission" date="2015-01" db="EMBL/GenBank/DDBJ databases">
        <title>Evolutionary Origins and Diversification of the Mycorrhizal Mutualists.</title>
        <authorList>
            <consortium name="DOE Joint Genome Institute"/>
            <consortium name="Mycorrhizal Genomics Consortium"/>
            <person name="Kohler A."/>
            <person name="Kuo A."/>
            <person name="Nagy L.G."/>
            <person name="Floudas D."/>
            <person name="Copeland A."/>
            <person name="Barry K.W."/>
            <person name="Cichocki N."/>
            <person name="Veneault-Fourrey C."/>
            <person name="LaButti K."/>
            <person name="Lindquist E.A."/>
            <person name="Lipzen A."/>
            <person name="Lundell T."/>
            <person name="Morin E."/>
            <person name="Murat C."/>
            <person name="Riley R."/>
            <person name="Ohm R."/>
            <person name="Sun H."/>
            <person name="Tunlid A."/>
            <person name="Henrissat B."/>
            <person name="Grigoriev I.V."/>
            <person name="Hibbett D.S."/>
            <person name="Martin F."/>
        </authorList>
    </citation>
    <scope>NUCLEOTIDE SEQUENCE [LARGE SCALE GENOMIC DNA]</scope>
    <source>
        <strain evidence="5">MAFF 305830</strain>
    </source>
</reference>
<dbReference type="InterPro" id="IPR056439">
    <property type="entry name" value="VBS_C3G9"/>
</dbReference>
<dbReference type="PANTHER" id="PTHR21601">
    <property type="entry name" value="SPA2 PROTEIN"/>
    <property type="match status" value="1"/>
</dbReference>
<name>A0A0C2X0H6_SERVB</name>
<feature type="compositionally biased region" description="Basic and acidic residues" evidence="1">
    <location>
        <begin position="159"/>
        <end position="175"/>
    </location>
</feature>
<dbReference type="Proteomes" id="UP000054097">
    <property type="component" value="Unassembled WGS sequence"/>
</dbReference>
<dbReference type="PANTHER" id="PTHR21601:SF0">
    <property type="entry name" value="PROTEIN SPA2-RELATED"/>
    <property type="match status" value="1"/>
</dbReference>
<protein>
    <recommendedName>
        <fullName evidence="6">GIT Spa2 homology (SHD) domain-containing protein</fullName>
    </recommendedName>
</protein>
<feature type="region of interest" description="Disordered" evidence="1">
    <location>
        <begin position="123"/>
        <end position="175"/>
    </location>
</feature>
<feature type="region of interest" description="Disordered" evidence="1">
    <location>
        <begin position="430"/>
        <end position="493"/>
    </location>
</feature>
<dbReference type="AlphaFoldDB" id="A0A0C2X0H6"/>
<dbReference type="GO" id="GO:0005078">
    <property type="term" value="F:MAP-kinase scaffold activity"/>
    <property type="evidence" value="ECO:0007669"/>
    <property type="project" value="TreeGrafter"/>
</dbReference>
<accession>A0A0C2X0H6</accession>
<feature type="domain" description="ARF GTPase-activating protein GIT1 C-terminal" evidence="2">
    <location>
        <begin position="504"/>
        <end position="609"/>
    </location>
</feature>
<evidence type="ECO:0000313" key="5">
    <source>
        <dbReference type="Proteomes" id="UP000054097"/>
    </source>
</evidence>
<evidence type="ECO:0000259" key="2">
    <source>
        <dbReference type="Pfam" id="PF12205"/>
    </source>
</evidence>
<evidence type="ECO:0000313" key="4">
    <source>
        <dbReference type="EMBL" id="KIM23027.1"/>
    </source>
</evidence>
<dbReference type="EMBL" id="KN824344">
    <property type="protein sequence ID" value="KIM23027.1"/>
    <property type="molecule type" value="Genomic_DNA"/>
</dbReference>
<feature type="compositionally biased region" description="Low complexity" evidence="1">
    <location>
        <begin position="140"/>
        <end position="158"/>
    </location>
</feature>
<dbReference type="GO" id="GO:0005826">
    <property type="term" value="C:actomyosin contractile ring"/>
    <property type="evidence" value="ECO:0007669"/>
    <property type="project" value="TreeGrafter"/>
</dbReference>
<dbReference type="OrthoDB" id="5588096at2759"/>
<dbReference type="Pfam" id="PF12205">
    <property type="entry name" value="GIT1_C"/>
    <property type="match status" value="1"/>
</dbReference>
<feature type="compositionally biased region" description="Basic and acidic residues" evidence="1">
    <location>
        <begin position="233"/>
        <end position="263"/>
    </location>
</feature>
<sequence length="610" mass="66428">MYSAPRRRPSNDPDSQYARKPVEAVPPGPSSATSGMVIPNKSTIAEEEIQVPYGRDSGTRESNIRDSVVTDGSGNDAIASPVKAPTGLAAFGSSGPPAWDKSPITPLQGGLNALAANFDKRNESALDDDDDDIRTANFDSSTVGGRARSASGGSNSTRKMADTRGGLDREETEKMRRDYEYRITSLQAKVSSLQEEVDQASKVKKDDDERIRELTSEISSIRSKQGEQAAALREAEKRVAEEREARERSEQQAKQSHQQDIHQVADYRKKYERAKTELRGIKATSQLFLQKPKNDDQLPTSRTGAIQDEHITAFQSAADGLLSSGRSDAPSRVLVPMKAVVDAVSSIVEDARSYDLRQRSDQDPPVDYDHIENLCERAEATLSNLVTASRTHATSYGLSPVSLLDAALSHVSACVTELAKLLLIRRSPREGENGRTNGLLNGNYGNDSYGRDQALSPSNMRDQRSRGDMFGQSLSSSPPTISAPSYGSEPVSAGRRDWNDLKPYLDAQSEQLVTAIQGVLTAVRNPSPTMELNENVTQVITIVSSIVAVCRDSLPSSGKERGENILAILTDHCDRLSEVQSERSITKDSRQVMAQSSFAIASVVKDLMKL</sequence>
<gene>
    <name evidence="4" type="ORF">M408DRAFT_11773</name>
</gene>
<dbReference type="InterPro" id="IPR022018">
    <property type="entry name" value="GIT1_C"/>
</dbReference>
<dbReference type="Pfam" id="PF23742">
    <property type="entry name" value="VBS_C3G9"/>
    <property type="match status" value="1"/>
</dbReference>
<keyword evidence="5" id="KW-1185">Reference proteome</keyword>
<feature type="region of interest" description="Disordered" evidence="1">
    <location>
        <begin position="190"/>
        <end position="263"/>
    </location>
</feature>
<evidence type="ECO:0000256" key="1">
    <source>
        <dbReference type="SAM" id="MobiDB-lite"/>
    </source>
</evidence>
<dbReference type="STRING" id="933852.A0A0C2X0H6"/>
<feature type="compositionally biased region" description="Polar residues" evidence="1">
    <location>
        <begin position="472"/>
        <end position="485"/>
    </location>
</feature>
<dbReference type="GO" id="GO:1902716">
    <property type="term" value="C:cell cortex of growing cell tip"/>
    <property type="evidence" value="ECO:0007669"/>
    <property type="project" value="TreeGrafter"/>
</dbReference>
<organism evidence="4 5">
    <name type="scientific">Serendipita vermifera MAFF 305830</name>
    <dbReference type="NCBI Taxonomy" id="933852"/>
    <lineage>
        <taxon>Eukaryota</taxon>
        <taxon>Fungi</taxon>
        <taxon>Dikarya</taxon>
        <taxon>Basidiomycota</taxon>
        <taxon>Agaricomycotina</taxon>
        <taxon>Agaricomycetes</taxon>
        <taxon>Sebacinales</taxon>
        <taxon>Serendipitaceae</taxon>
        <taxon>Serendipita</taxon>
    </lineage>
</organism>
<feature type="region of interest" description="Disordered" evidence="1">
    <location>
        <begin position="1"/>
        <end position="81"/>
    </location>
</feature>
<dbReference type="HOGENOM" id="CLU_006748_0_0_1"/>
<evidence type="ECO:0000259" key="3">
    <source>
        <dbReference type="Pfam" id="PF23742"/>
    </source>
</evidence>
<feature type="domain" description="C3G9 VBS-like" evidence="3">
    <location>
        <begin position="302"/>
        <end position="425"/>
    </location>
</feature>
<feature type="compositionally biased region" description="Basic and acidic residues" evidence="1">
    <location>
        <begin position="199"/>
        <end position="215"/>
    </location>
</feature>
<evidence type="ECO:0008006" key="6">
    <source>
        <dbReference type="Google" id="ProtNLM"/>
    </source>
</evidence>